<comment type="similarity">
    <text evidence="5">Belongs to the shikimate kinase family.</text>
</comment>
<keyword evidence="11" id="KW-0479">Metal-binding</keyword>
<dbReference type="InterPro" id="IPR000623">
    <property type="entry name" value="Shikimate_kinase/TSH1"/>
</dbReference>
<comment type="cofactor">
    <cofactor evidence="1">
        <name>Mg(2+)</name>
        <dbReference type="ChEBI" id="CHEBI:18420"/>
    </cofactor>
</comment>
<dbReference type="UniPathway" id="UPA00053">
    <property type="reaction ID" value="UER00088"/>
</dbReference>
<dbReference type="GO" id="GO:0009073">
    <property type="term" value="P:aromatic amino acid family biosynthetic process"/>
    <property type="evidence" value="ECO:0007669"/>
    <property type="project" value="UniProtKB-KW"/>
</dbReference>
<evidence type="ECO:0000256" key="18">
    <source>
        <dbReference type="ARBA" id="ARBA00048567"/>
    </source>
</evidence>
<protein>
    <recommendedName>
        <fullName evidence="6">shikimate kinase</fullName>
        <ecNumber evidence="6">2.7.1.71</ecNumber>
    </recommendedName>
</protein>
<dbReference type="Gramene" id="AET7Gv20475100.5">
    <property type="protein sequence ID" value="AET7Gv20475100.5"/>
    <property type="gene ID" value="AET7Gv20475100"/>
</dbReference>
<evidence type="ECO:0000256" key="3">
    <source>
        <dbReference type="ARBA" id="ARBA00004229"/>
    </source>
</evidence>
<comment type="function">
    <text evidence="2">Catalyzes the specific phosphorylation of the 3-hydroxyl group of shikimic acid using ATP as a cosubstrate.</text>
</comment>
<dbReference type="PANTHER" id="PTHR21087">
    <property type="entry name" value="SHIKIMATE KINASE"/>
    <property type="match status" value="1"/>
</dbReference>
<evidence type="ECO:0000256" key="13">
    <source>
        <dbReference type="ARBA" id="ARBA00022777"/>
    </source>
</evidence>
<evidence type="ECO:0000256" key="8">
    <source>
        <dbReference type="ARBA" id="ARBA00022605"/>
    </source>
</evidence>
<sequence>AAAAPALRARAARPVAPLCCVQTSRGHQSLHNSVDEALLLKRKAEEVQFELNGRCIYLVGMMGSGKSTVGKILAEVLGYSYFDSDSLVEQAVGMPSVAQIFKVHSEAFFRDSESSVLRDLSSMHRLVVATGGGAVIRPVNWRYMKKGLSIMLDVPLDALAKRIAQVGTASRPLLDQPSADPYTAAFTKLSVLAEQRGDAYANADVRVSLEELAAKKGHDDVSQLTPTDIAVEVLYFSSQLFMCFYFCEQLFICKWHVMLSPMHPPPRKEFSPDVTYLLRFRPCKRLRILSLSIPWPVAHSTTYKLVPGDERCNPCRISAQFCLYRVSSFLYRSTLLIHSLY</sequence>
<dbReference type="GO" id="GO:0019632">
    <property type="term" value="P:shikimate metabolic process"/>
    <property type="evidence" value="ECO:0007669"/>
    <property type="project" value="EnsemblPlants"/>
</dbReference>
<evidence type="ECO:0000256" key="16">
    <source>
        <dbReference type="ARBA" id="ARBA00022946"/>
    </source>
</evidence>
<dbReference type="GO" id="GO:0009423">
    <property type="term" value="P:chorismate biosynthetic process"/>
    <property type="evidence" value="ECO:0007669"/>
    <property type="project" value="UniProtKB-UniPathway"/>
</dbReference>
<name>A0A453R621_AEGTS</name>
<keyword evidence="15" id="KW-0460">Magnesium</keyword>
<keyword evidence="14" id="KW-0067">ATP-binding</keyword>
<evidence type="ECO:0000256" key="9">
    <source>
        <dbReference type="ARBA" id="ARBA00022640"/>
    </source>
</evidence>
<dbReference type="SUPFAM" id="SSF52540">
    <property type="entry name" value="P-loop containing nucleoside triphosphate hydrolases"/>
    <property type="match status" value="1"/>
</dbReference>
<dbReference type="Pfam" id="PF01202">
    <property type="entry name" value="SKI"/>
    <property type="match status" value="1"/>
</dbReference>
<organism evidence="19 20">
    <name type="scientific">Aegilops tauschii subsp. strangulata</name>
    <name type="common">Goatgrass</name>
    <dbReference type="NCBI Taxonomy" id="200361"/>
    <lineage>
        <taxon>Eukaryota</taxon>
        <taxon>Viridiplantae</taxon>
        <taxon>Streptophyta</taxon>
        <taxon>Embryophyta</taxon>
        <taxon>Tracheophyta</taxon>
        <taxon>Spermatophyta</taxon>
        <taxon>Magnoliopsida</taxon>
        <taxon>Liliopsida</taxon>
        <taxon>Poales</taxon>
        <taxon>Poaceae</taxon>
        <taxon>BOP clade</taxon>
        <taxon>Pooideae</taxon>
        <taxon>Triticodae</taxon>
        <taxon>Triticeae</taxon>
        <taxon>Triticinae</taxon>
        <taxon>Aegilops</taxon>
    </lineage>
</organism>
<evidence type="ECO:0000256" key="2">
    <source>
        <dbReference type="ARBA" id="ARBA00002641"/>
    </source>
</evidence>
<dbReference type="STRING" id="200361.A0A453R621"/>
<comment type="pathway">
    <text evidence="4">Metabolic intermediate biosynthesis; chorismate biosynthesis; chorismate from D-erythrose 4-phosphate and phosphoenolpyruvate: step 5/7.</text>
</comment>
<evidence type="ECO:0000256" key="4">
    <source>
        <dbReference type="ARBA" id="ARBA00004842"/>
    </source>
</evidence>
<evidence type="ECO:0000256" key="6">
    <source>
        <dbReference type="ARBA" id="ARBA00012154"/>
    </source>
</evidence>
<dbReference type="Gene3D" id="3.40.50.300">
    <property type="entry name" value="P-loop containing nucleotide triphosphate hydrolases"/>
    <property type="match status" value="1"/>
</dbReference>
<keyword evidence="13" id="KW-0418">Kinase</keyword>
<dbReference type="EC" id="2.7.1.71" evidence="6"/>
<reference evidence="20" key="1">
    <citation type="journal article" date="2014" name="Science">
        <title>Ancient hybridizations among the ancestral genomes of bread wheat.</title>
        <authorList>
            <consortium name="International Wheat Genome Sequencing Consortium,"/>
            <person name="Marcussen T."/>
            <person name="Sandve S.R."/>
            <person name="Heier L."/>
            <person name="Spannagl M."/>
            <person name="Pfeifer M."/>
            <person name="Jakobsen K.S."/>
            <person name="Wulff B.B."/>
            <person name="Steuernagel B."/>
            <person name="Mayer K.F."/>
            <person name="Olsen O.A."/>
        </authorList>
    </citation>
    <scope>NUCLEOTIDE SEQUENCE [LARGE SCALE GENOMIC DNA]</scope>
    <source>
        <strain evidence="20">cv. AL8/78</strain>
    </source>
</reference>
<evidence type="ECO:0000256" key="12">
    <source>
        <dbReference type="ARBA" id="ARBA00022741"/>
    </source>
</evidence>
<evidence type="ECO:0000256" key="14">
    <source>
        <dbReference type="ARBA" id="ARBA00022840"/>
    </source>
</evidence>
<reference evidence="19" key="5">
    <citation type="journal article" date="2021" name="G3 (Bethesda)">
        <title>Aegilops tauschii genome assembly Aet v5.0 features greater sequence contiguity and improved annotation.</title>
        <authorList>
            <person name="Wang L."/>
            <person name="Zhu T."/>
            <person name="Rodriguez J.C."/>
            <person name="Deal K.R."/>
            <person name="Dubcovsky J."/>
            <person name="McGuire P.E."/>
            <person name="Lux T."/>
            <person name="Spannagl M."/>
            <person name="Mayer K.F.X."/>
            <person name="Baldrich P."/>
            <person name="Meyers B.C."/>
            <person name="Huo N."/>
            <person name="Gu Y.Q."/>
            <person name="Zhou H."/>
            <person name="Devos K.M."/>
            <person name="Bennetzen J.L."/>
            <person name="Unver T."/>
            <person name="Budak H."/>
            <person name="Gulick P.J."/>
            <person name="Galiba G."/>
            <person name="Kalapos B."/>
            <person name="Nelson D.R."/>
            <person name="Li P."/>
            <person name="You F.M."/>
            <person name="Luo M.C."/>
            <person name="Dvorak J."/>
        </authorList>
    </citation>
    <scope>NUCLEOTIDE SEQUENCE [LARGE SCALE GENOMIC DNA]</scope>
    <source>
        <strain evidence="19">cv. AL8/78</strain>
    </source>
</reference>
<dbReference type="GO" id="GO:0009507">
    <property type="term" value="C:chloroplast"/>
    <property type="evidence" value="ECO:0007669"/>
    <property type="project" value="UniProtKB-SubCell"/>
</dbReference>
<dbReference type="GO" id="GO:0046872">
    <property type="term" value="F:metal ion binding"/>
    <property type="evidence" value="ECO:0007669"/>
    <property type="project" value="UniProtKB-KW"/>
</dbReference>
<reference evidence="19" key="3">
    <citation type="journal article" date="2017" name="Nature">
        <title>Genome sequence of the progenitor of the wheat D genome Aegilops tauschii.</title>
        <authorList>
            <person name="Luo M.C."/>
            <person name="Gu Y.Q."/>
            <person name="Puiu D."/>
            <person name="Wang H."/>
            <person name="Twardziok S.O."/>
            <person name="Deal K.R."/>
            <person name="Huo N."/>
            <person name="Zhu T."/>
            <person name="Wang L."/>
            <person name="Wang Y."/>
            <person name="McGuire P.E."/>
            <person name="Liu S."/>
            <person name="Long H."/>
            <person name="Ramasamy R.K."/>
            <person name="Rodriguez J.C."/>
            <person name="Van S.L."/>
            <person name="Yuan L."/>
            <person name="Wang Z."/>
            <person name="Xia Z."/>
            <person name="Xiao L."/>
            <person name="Anderson O.D."/>
            <person name="Ouyang S."/>
            <person name="Liang Y."/>
            <person name="Zimin A.V."/>
            <person name="Pertea G."/>
            <person name="Qi P."/>
            <person name="Bennetzen J.L."/>
            <person name="Dai X."/>
            <person name="Dawson M.W."/>
            <person name="Muller H.G."/>
            <person name="Kugler K."/>
            <person name="Rivarola-Duarte L."/>
            <person name="Spannagl M."/>
            <person name="Mayer K.F.X."/>
            <person name="Lu F.H."/>
            <person name="Bevan M.W."/>
            <person name="Leroy P."/>
            <person name="Li P."/>
            <person name="You F.M."/>
            <person name="Sun Q."/>
            <person name="Liu Z."/>
            <person name="Lyons E."/>
            <person name="Wicker T."/>
            <person name="Salzberg S.L."/>
            <person name="Devos K.M."/>
            <person name="Dvorak J."/>
        </authorList>
    </citation>
    <scope>NUCLEOTIDE SEQUENCE [LARGE SCALE GENOMIC DNA]</scope>
    <source>
        <strain evidence="19">cv. AL8/78</strain>
    </source>
</reference>
<dbReference type="CDD" id="cd00464">
    <property type="entry name" value="SK"/>
    <property type="match status" value="1"/>
</dbReference>
<comment type="subcellular location">
    <subcellularLocation>
        <location evidence="3">Plastid</location>
        <location evidence="3">Chloroplast</location>
    </subcellularLocation>
</comment>
<keyword evidence="17" id="KW-0057">Aromatic amino acid biosynthesis</keyword>
<evidence type="ECO:0000313" key="19">
    <source>
        <dbReference type="EnsemblPlants" id="AET7Gv20475100.5"/>
    </source>
</evidence>
<accession>A0A453R621</accession>
<proteinExistence type="inferred from homology"/>
<evidence type="ECO:0000313" key="20">
    <source>
        <dbReference type="Proteomes" id="UP000015105"/>
    </source>
</evidence>
<comment type="catalytic activity">
    <reaction evidence="18">
        <text>shikimate + ATP = 3-phosphoshikimate + ADP + H(+)</text>
        <dbReference type="Rhea" id="RHEA:13121"/>
        <dbReference type="ChEBI" id="CHEBI:15378"/>
        <dbReference type="ChEBI" id="CHEBI:30616"/>
        <dbReference type="ChEBI" id="CHEBI:36208"/>
        <dbReference type="ChEBI" id="CHEBI:145989"/>
        <dbReference type="ChEBI" id="CHEBI:456216"/>
        <dbReference type="EC" id="2.7.1.71"/>
    </reaction>
</comment>
<evidence type="ECO:0000256" key="11">
    <source>
        <dbReference type="ARBA" id="ARBA00022723"/>
    </source>
</evidence>
<dbReference type="FunFam" id="3.40.50.300:FF:000822">
    <property type="entry name" value="Shikimate kinase, chloroplastic"/>
    <property type="match status" value="1"/>
</dbReference>
<dbReference type="HAMAP" id="MF_00109">
    <property type="entry name" value="Shikimate_kinase"/>
    <property type="match status" value="1"/>
</dbReference>
<dbReference type="GO" id="GO:0005829">
    <property type="term" value="C:cytosol"/>
    <property type="evidence" value="ECO:0007669"/>
    <property type="project" value="TreeGrafter"/>
</dbReference>
<dbReference type="EnsemblPlants" id="AET7Gv20475100.5">
    <property type="protein sequence ID" value="AET7Gv20475100.5"/>
    <property type="gene ID" value="AET7Gv20475100"/>
</dbReference>
<keyword evidence="7" id="KW-0150">Chloroplast</keyword>
<dbReference type="InterPro" id="IPR027417">
    <property type="entry name" value="P-loop_NTPase"/>
</dbReference>
<dbReference type="AlphaFoldDB" id="A0A453R621"/>
<reference evidence="20" key="2">
    <citation type="journal article" date="2017" name="Nat. Plants">
        <title>The Aegilops tauschii genome reveals multiple impacts of transposons.</title>
        <authorList>
            <person name="Zhao G."/>
            <person name="Zou C."/>
            <person name="Li K."/>
            <person name="Wang K."/>
            <person name="Li T."/>
            <person name="Gao L."/>
            <person name="Zhang X."/>
            <person name="Wang H."/>
            <person name="Yang Z."/>
            <person name="Liu X."/>
            <person name="Jiang W."/>
            <person name="Mao L."/>
            <person name="Kong X."/>
            <person name="Jiao Y."/>
            <person name="Jia J."/>
        </authorList>
    </citation>
    <scope>NUCLEOTIDE SEQUENCE [LARGE SCALE GENOMIC DNA]</scope>
    <source>
        <strain evidence="20">cv. AL8/78</strain>
    </source>
</reference>
<dbReference type="Proteomes" id="UP000015105">
    <property type="component" value="Chromosome 7D"/>
</dbReference>
<reference evidence="19" key="4">
    <citation type="submission" date="2019-03" db="UniProtKB">
        <authorList>
            <consortium name="EnsemblPlants"/>
        </authorList>
    </citation>
    <scope>IDENTIFICATION</scope>
</reference>
<dbReference type="PRINTS" id="PR01100">
    <property type="entry name" value="SHIKIMTKNASE"/>
</dbReference>
<dbReference type="InterPro" id="IPR031322">
    <property type="entry name" value="Shikimate/glucono_kinase"/>
</dbReference>
<keyword evidence="8" id="KW-0028">Amino-acid biosynthesis</keyword>
<evidence type="ECO:0000256" key="10">
    <source>
        <dbReference type="ARBA" id="ARBA00022679"/>
    </source>
</evidence>
<evidence type="ECO:0000256" key="1">
    <source>
        <dbReference type="ARBA" id="ARBA00001946"/>
    </source>
</evidence>
<keyword evidence="16" id="KW-0809">Transit peptide</keyword>
<keyword evidence="9" id="KW-0934">Plastid</keyword>
<dbReference type="PROSITE" id="PS01128">
    <property type="entry name" value="SHIKIMATE_KINASE"/>
    <property type="match status" value="1"/>
</dbReference>
<keyword evidence="10" id="KW-0808">Transferase</keyword>
<keyword evidence="20" id="KW-1185">Reference proteome</keyword>
<dbReference type="InterPro" id="IPR023000">
    <property type="entry name" value="Shikimate_kinase_CS"/>
</dbReference>
<evidence type="ECO:0000256" key="15">
    <source>
        <dbReference type="ARBA" id="ARBA00022842"/>
    </source>
</evidence>
<dbReference type="GO" id="GO:0005524">
    <property type="term" value="F:ATP binding"/>
    <property type="evidence" value="ECO:0007669"/>
    <property type="project" value="UniProtKB-KW"/>
</dbReference>
<keyword evidence="12" id="KW-0547">Nucleotide-binding</keyword>
<dbReference type="GO" id="GO:0008652">
    <property type="term" value="P:amino acid biosynthetic process"/>
    <property type="evidence" value="ECO:0007669"/>
    <property type="project" value="UniProtKB-KW"/>
</dbReference>
<dbReference type="GO" id="GO:0004765">
    <property type="term" value="F:shikimate kinase activity"/>
    <property type="evidence" value="ECO:0007669"/>
    <property type="project" value="UniProtKB-EC"/>
</dbReference>
<evidence type="ECO:0000256" key="5">
    <source>
        <dbReference type="ARBA" id="ARBA00006997"/>
    </source>
</evidence>
<dbReference type="PANTHER" id="PTHR21087:SF24">
    <property type="entry name" value="SHIKIMATE KINASE"/>
    <property type="match status" value="1"/>
</dbReference>
<evidence type="ECO:0000256" key="7">
    <source>
        <dbReference type="ARBA" id="ARBA00022528"/>
    </source>
</evidence>
<evidence type="ECO:0000256" key="17">
    <source>
        <dbReference type="ARBA" id="ARBA00023141"/>
    </source>
</evidence>